<reference evidence="1" key="1">
    <citation type="submission" date="2023-03" db="EMBL/GenBank/DDBJ databases">
        <title>Massive genome expansion in bonnet fungi (Mycena s.s.) driven by repeated elements and novel gene families across ecological guilds.</title>
        <authorList>
            <consortium name="Lawrence Berkeley National Laboratory"/>
            <person name="Harder C.B."/>
            <person name="Miyauchi S."/>
            <person name="Viragh M."/>
            <person name="Kuo A."/>
            <person name="Thoen E."/>
            <person name="Andreopoulos B."/>
            <person name="Lu D."/>
            <person name="Skrede I."/>
            <person name="Drula E."/>
            <person name="Henrissat B."/>
            <person name="Morin E."/>
            <person name="Kohler A."/>
            <person name="Barry K."/>
            <person name="LaButti K."/>
            <person name="Morin E."/>
            <person name="Salamov A."/>
            <person name="Lipzen A."/>
            <person name="Mereny Z."/>
            <person name="Hegedus B."/>
            <person name="Baldrian P."/>
            <person name="Stursova M."/>
            <person name="Weitz H."/>
            <person name="Taylor A."/>
            <person name="Grigoriev I.V."/>
            <person name="Nagy L.G."/>
            <person name="Martin F."/>
            <person name="Kauserud H."/>
        </authorList>
    </citation>
    <scope>NUCLEOTIDE SEQUENCE</scope>
    <source>
        <strain evidence="1">CBHHK200</strain>
    </source>
</reference>
<evidence type="ECO:0008006" key="3">
    <source>
        <dbReference type="Google" id="ProtNLM"/>
    </source>
</evidence>
<keyword evidence="2" id="KW-1185">Reference proteome</keyword>
<name>A0AAD6TF91_9AGAR</name>
<proteinExistence type="predicted"/>
<evidence type="ECO:0000313" key="2">
    <source>
        <dbReference type="Proteomes" id="UP001218188"/>
    </source>
</evidence>
<organism evidence="1 2">
    <name type="scientific">Mycena alexandri</name>
    <dbReference type="NCBI Taxonomy" id="1745969"/>
    <lineage>
        <taxon>Eukaryota</taxon>
        <taxon>Fungi</taxon>
        <taxon>Dikarya</taxon>
        <taxon>Basidiomycota</taxon>
        <taxon>Agaricomycotina</taxon>
        <taxon>Agaricomycetes</taxon>
        <taxon>Agaricomycetidae</taxon>
        <taxon>Agaricales</taxon>
        <taxon>Marasmiineae</taxon>
        <taxon>Mycenaceae</taxon>
        <taxon>Mycena</taxon>
    </lineage>
</organism>
<comment type="caution">
    <text evidence="1">The sequence shown here is derived from an EMBL/GenBank/DDBJ whole genome shotgun (WGS) entry which is preliminary data.</text>
</comment>
<accession>A0AAD6TF91</accession>
<dbReference type="Proteomes" id="UP001218188">
    <property type="component" value="Unassembled WGS sequence"/>
</dbReference>
<protein>
    <recommendedName>
        <fullName evidence="3">F-box domain-containing protein</fullName>
    </recommendedName>
</protein>
<gene>
    <name evidence="1" type="ORF">C8F04DRAFT_1075033</name>
</gene>
<sequence length="332" mass="37612">MDNSPGRLARVYPVQTLPPEILAEIFVNFLPPYPEFPPLSGLLSPLLLCRICQQWRTIALSTPALWSSIRITAALGESNSQEVRKFEILTTWLARSRNCPLSLSLSGACHSQLMPDLLQAIQLHRERWEYLDVLIDMEDIYSMHWQDEMPLLRHITFGPDGFYPGATEPPPTLFEHAPLLTSVVLDVNFLTDCMRLPWGNLTHLEAQCFYEHECTDVLRDATKLVYCKLSVTPDDLDEDAGSAVPVHLHLRDLILRPKNHNVWQWEILDNLTLPALRTLQVAQPNTTLDSLQAFLLRSQCALEELRITGATTTESVFREALPKVGTIKLEGV</sequence>
<dbReference type="AlphaFoldDB" id="A0AAD6TF91"/>
<evidence type="ECO:0000313" key="1">
    <source>
        <dbReference type="EMBL" id="KAJ7042867.1"/>
    </source>
</evidence>
<dbReference type="Gene3D" id="1.20.1280.50">
    <property type="match status" value="1"/>
</dbReference>
<dbReference type="EMBL" id="JARJCM010000011">
    <property type="protein sequence ID" value="KAJ7042867.1"/>
    <property type="molecule type" value="Genomic_DNA"/>
</dbReference>